<feature type="compositionally biased region" description="Polar residues" evidence="1">
    <location>
        <begin position="218"/>
        <end position="244"/>
    </location>
</feature>
<evidence type="ECO:0000313" key="2">
    <source>
        <dbReference type="EMBL" id="TDL24578.1"/>
    </source>
</evidence>
<feature type="region of interest" description="Disordered" evidence="1">
    <location>
        <begin position="1"/>
        <end position="45"/>
    </location>
</feature>
<evidence type="ECO:0000313" key="3">
    <source>
        <dbReference type="Proteomes" id="UP000294933"/>
    </source>
</evidence>
<feature type="region of interest" description="Disordered" evidence="1">
    <location>
        <begin position="111"/>
        <end position="141"/>
    </location>
</feature>
<dbReference type="Proteomes" id="UP000294933">
    <property type="component" value="Unassembled WGS sequence"/>
</dbReference>
<feature type="compositionally biased region" description="Acidic residues" evidence="1">
    <location>
        <begin position="23"/>
        <end position="33"/>
    </location>
</feature>
<feature type="compositionally biased region" description="Polar residues" evidence="1">
    <location>
        <begin position="307"/>
        <end position="329"/>
    </location>
</feature>
<gene>
    <name evidence="2" type="ORF">BD410DRAFT_896770</name>
</gene>
<feature type="region of interest" description="Disordered" evidence="1">
    <location>
        <begin position="307"/>
        <end position="363"/>
    </location>
</feature>
<feature type="compositionally biased region" description="Polar residues" evidence="1">
    <location>
        <begin position="252"/>
        <end position="275"/>
    </location>
</feature>
<feature type="region of interest" description="Disordered" evidence="1">
    <location>
        <begin position="492"/>
        <end position="567"/>
    </location>
</feature>
<proteinExistence type="predicted"/>
<sequence>MPGVLSKTPADTQWSFNLRCGDYDDSESDDDTDPPSTTSESSDARLIKELDFGSREDTAVFKANPWSIARVNAASRPQNVSGPQYGQQGQVQTTQKNGAKLRGPIVDGFEKQAATAKPRVRSSSTNLPTPKGSSPILGTVGRSPILEGQNVLQRAPPLFANMIATTRGSSQTSHLYPNTYKKNSNYPKHSAIPQDFSSPIRQDVTRTPICASVGHCTPTTTTDHQNLSQASPNSGRDLTPQVSATYRIPASPWSQTTSPATSLNDSYPKSNVSSTFSTKAKLNIIPTMPEVSPPVVSHSSPVTRFPSTRLFSPSTSQVKYQPTTLTPKSSPLLGDVRPNTLQSNLRNSPFHGNLTLGSPLRSVDDPNFGMRGGHDPPRYPTEYPKWLMHSLPQKTDDRGEIQNGKIIYDLITEDSPIRELTPVDRVSNLPDTDNDTSDRLRAEAFNVNACTSTPNSLHRATSHYPSPQYPKMGPGVPLISKPKRDAYDAFTSDDDTWSTLPSRKKQKSGNANNGIKQSGRFRIPLAIPRNTQRTETESKNGAVKKRVISYNPPPLDQSSTDATRGTVGGKSAVVWKVTRICNPTDLSSFVSEEKREDSQRRPNRGNDGLHSAAHGHSHVERSVSPRSSSKDMDRATFPRNREQDTHDEEGWVDSSDVREVEDDDDDATLVPTDSSSPTTNFCASVTLDHISQAYPALRLKIAERKRAAGKVWNLLGLPSCGMVYQDGCGDRDGPQEMGISVWT</sequence>
<dbReference type="EMBL" id="ML170166">
    <property type="protein sequence ID" value="TDL24578.1"/>
    <property type="molecule type" value="Genomic_DNA"/>
</dbReference>
<dbReference type="OrthoDB" id="3271131at2759"/>
<keyword evidence="3" id="KW-1185">Reference proteome</keyword>
<accession>A0A4Y7QBH9</accession>
<dbReference type="AlphaFoldDB" id="A0A4Y7QBH9"/>
<evidence type="ECO:0000256" key="1">
    <source>
        <dbReference type="SAM" id="MobiDB-lite"/>
    </source>
</evidence>
<dbReference type="VEuPathDB" id="FungiDB:BD410DRAFT_896770"/>
<feature type="compositionally biased region" description="Polar residues" evidence="1">
    <location>
        <begin position="121"/>
        <end position="132"/>
    </location>
</feature>
<feature type="compositionally biased region" description="Basic and acidic residues" evidence="1">
    <location>
        <begin position="591"/>
        <end position="600"/>
    </location>
</feature>
<feature type="region of interest" description="Disordered" evidence="1">
    <location>
        <begin position="218"/>
        <end position="275"/>
    </location>
</feature>
<name>A0A4Y7QBH9_9AGAM</name>
<dbReference type="STRING" id="50990.A0A4Y7QBH9"/>
<reference evidence="2 3" key="1">
    <citation type="submission" date="2018-06" db="EMBL/GenBank/DDBJ databases">
        <title>A transcriptomic atlas of mushroom development highlights an independent origin of complex multicellularity.</title>
        <authorList>
            <consortium name="DOE Joint Genome Institute"/>
            <person name="Krizsan K."/>
            <person name="Almasi E."/>
            <person name="Merenyi Z."/>
            <person name="Sahu N."/>
            <person name="Viragh M."/>
            <person name="Koszo T."/>
            <person name="Mondo S."/>
            <person name="Kiss B."/>
            <person name="Balint B."/>
            <person name="Kues U."/>
            <person name="Barry K."/>
            <person name="Hegedus J.C."/>
            <person name="Henrissat B."/>
            <person name="Johnson J."/>
            <person name="Lipzen A."/>
            <person name="Ohm R."/>
            <person name="Nagy I."/>
            <person name="Pangilinan J."/>
            <person name="Yan J."/>
            <person name="Xiong Y."/>
            <person name="Grigoriev I.V."/>
            <person name="Hibbett D.S."/>
            <person name="Nagy L.G."/>
        </authorList>
    </citation>
    <scope>NUCLEOTIDE SEQUENCE [LARGE SCALE GENOMIC DNA]</scope>
    <source>
        <strain evidence="2 3">SZMC22713</strain>
    </source>
</reference>
<feature type="region of interest" description="Disordered" evidence="1">
    <location>
        <begin position="77"/>
        <end position="97"/>
    </location>
</feature>
<feature type="compositionally biased region" description="Basic and acidic residues" evidence="1">
    <location>
        <begin position="617"/>
        <end position="644"/>
    </location>
</feature>
<feature type="region of interest" description="Disordered" evidence="1">
    <location>
        <begin position="588"/>
        <end position="677"/>
    </location>
</feature>
<organism evidence="2 3">
    <name type="scientific">Rickenella mellea</name>
    <dbReference type="NCBI Taxonomy" id="50990"/>
    <lineage>
        <taxon>Eukaryota</taxon>
        <taxon>Fungi</taxon>
        <taxon>Dikarya</taxon>
        <taxon>Basidiomycota</taxon>
        <taxon>Agaricomycotina</taxon>
        <taxon>Agaricomycetes</taxon>
        <taxon>Hymenochaetales</taxon>
        <taxon>Rickenellaceae</taxon>
        <taxon>Rickenella</taxon>
    </lineage>
</organism>
<feature type="compositionally biased region" description="Low complexity" evidence="1">
    <location>
        <begin position="84"/>
        <end position="95"/>
    </location>
</feature>
<protein>
    <submittedName>
        <fullName evidence="2">Uncharacterized protein</fullName>
    </submittedName>
</protein>